<name>A0ABQ3UYR8_9CHLR</name>
<dbReference type="RefSeq" id="WP_201374148.1">
    <property type="nucleotide sequence ID" value="NZ_BNJG01000002.1"/>
</dbReference>
<keyword evidence="1" id="KW-0812">Transmembrane</keyword>
<comment type="caution">
    <text evidence="2">The sequence shown here is derived from an EMBL/GenBank/DDBJ whole genome shotgun (WGS) entry which is preliminary data.</text>
</comment>
<keyword evidence="3" id="KW-1185">Reference proteome</keyword>
<organism evidence="2 3">
    <name type="scientific">Ktedonobacter robiniae</name>
    <dbReference type="NCBI Taxonomy" id="2778365"/>
    <lineage>
        <taxon>Bacteria</taxon>
        <taxon>Bacillati</taxon>
        <taxon>Chloroflexota</taxon>
        <taxon>Ktedonobacteria</taxon>
        <taxon>Ktedonobacterales</taxon>
        <taxon>Ktedonobacteraceae</taxon>
        <taxon>Ktedonobacter</taxon>
    </lineage>
</organism>
<keyword evidence="1" id="KW-0472">Membrane</keyword>
<accession>A0ABQ3UYR8</accession>
<sequence length="117" mass="12975">MDERSYIINFENASPTDASRYAEELRNVLLDQVDDIKVQRKRSNTQAQDFGTTLVLILGTPAVVTAATTIGSWLQRRNAATLTLETPNKKIIVQNVTGKDAARLAELMLASQPEDEK</sequence>
<evidence type="ECO:0000313" key="2">
    <source>
        <dbReference type="EMBL" id="GHO57856.1"/>
    </source>
</evidence>
<evidence type="ECO:0000313" key="3">
    <source>
        <dbReference type="Proteomes" id="UP000654345"/>
    </source>
</evidence>
<reference evidence="2 3" key="1">
    <citation type="journal article" date="2021" name="Int. J. Syst. Evol. Microbiol.">
        <title>Reticulibacter mediterranei gen. nov., sp. nov., within the new family Reticulibacteraceae fam. nov., and Ktedonospora formicarum gen. nov., sp. nov., Ktedonobacter robiniae sp. nov., Dictyobacter formicarum sp. nov. and Dictyobacter arantiisoli sp. nov., belonging to the class Ktedonobacteria.</title>
        <authorList>
            <person name="Yabe S."/>
            <person name="Zheng Y."/>
            <person name="Wang C.M."/>
            <person name="Sakai Y."/>
            <person name="Abe K."/>
            <person name="Yokota A."/>
            <person name="Donadio S."/>
            <person name="Cavaletti L."/>
            <person name="Monciardini P."/>
        </authorList>
    </citation>
    <scope>NUCLEOTIDE SEQUENCE [LARGE SCALE GENOMIC DNA]</scope>
    <source>
        <strain evidence="2 3">SOSP1-30</strain>
    </source>
</reference>
<protein>
    <submittedName>
        <fullName evidence="2">Uncharacterized protein</fullName>
    </submittedName>
</protein>
<keyword evidence="1" id="KW-1133">Transmembrane helix</keyword>
<evidence type="ECO:0000256" key="1">
    <source>
        <dbReference type="SAM" id="Phobius"/>
    </source>
</evidence>
<gene>
    <name evidence="2" type="ORF">KSB_63310</name>
</gene>
<proteinExistence type="predicted"/>
<dbReference type="Proteomes" id="UP000654345">
    <property type="component" value="Unassembled WGS sequence"/>
</dbReference>
<dbReference type="EMBL" id="BNJG01000002">
    <property type="protein sequence ID" value="GHO57856.1"/>
    <property type="molecule type" value="Genomic_DNA"/>
</dbReference>
<feature type="transmembrane region" description="Helical" evidence="1">
    <location>
        <begin position="50"/>
        <end position="74"/>
    </location>
</feature>